<dbReference type="InterPro" id="IPR053398">
    <property type="entry name" value="HPT_OtnI_isomerases"/>
</dbReference>
<proteinExistence type="inferred from homology"/>
<dbReference type="Proteomes" id="UP001206572">
    <property type="component" value="Unassembled WGS sequence"/>
</dbReference>
<gene>
    <name evidence="4" type="primary">hyi</name>
    <name evidence="4" type="ORF">NX780_20535</name>
</gene>
<keyword evidence="5" id="KW-1185">Reference proteome</keyword>
<dbReference type="InterPro" id="IPR026040">
    <property type="entry name" value="HyI-like"/>
</dbReference>
<dbReference type="NCBIfam" id="NF043033">
    <property type="entry name" value="OxoTetrIsom"/>
    <property type="match status" value="1"/>
</dbReference>
<organism evidence="4 5">
    <name type="scientific">Massilia agri</name>
    <dbReference type="NCBI Taxonomy" id="1886785"/>
    <lineage>
        <taxon>Bacteria</taxon>
        <taxon>Pseudomonadati</taxon>
        <taxon>Pseudomonadota</taxon>
        <taxon>Betaproteobacteria</taxon>
        <taxon>Burkholderiales</taxon>
        <taxon>Oxalobacteraceae</taxon>
        <taxon>Telluria group</taxon>
        <taxon>Massilia</taxon>
    </lineage>
</organism>
<evidence type="ECO:0000256" key="1">
    <source>
        <dbReference type="ARBA" id="ARBA00023235"/>
    </source>
</evidence>
<evidence type="ECO:0000313" key="4">
    <source>
        <dbReference type="EMBL" id="MCS0598734.1"/>
    </source>
</evidence>
<keyword evidence="1 2" id="KW-0413">Isomerase</keyword>
<sequence length="269" mass="30178">MPNFAANLSLLFTELDFLDRFACARKAGFDAVEFLFPYAFEPRQIAARLQRYDLELALFNLPAGDWAAGERGIACDPRRTGEFREGVQLAIDYALELGVPRLHCLAGRRPPRVGVERAHATYVENLRHAAAECRAHGLELLIEPINDRDIPGYFLTGTGQAAAVIAECGADNLFLQYDIYHMQRMEGELAGTIRQYLPLIRHIQLADVPGRHQPGTGEINFPYLFRLLDELGYQGRVGCEYVPEGATVESFAWLEEERARSHARGIDSN</sequence>
<dbReference type="Gene3D" id="3.20.20.150">
    <property type="entry name" value="Divalent-metal-dependent TIM barrel enzymes"/>
    <property type="match status" value="1"/>
</dbReference>
<evidence type="ECO:0000259" key="3">
    <source>
        <dbReference type="Pfam" id="PF01261"/>
    </source>
</evidence>
<dbReference type="InterPro" id="IPR036237">
    <property type="entry name" value="Xyl_isomerase-like_sf"/>
</dbReference>
<dbReference type="PIRSF" id="PIRSF006241">
    <property type="entry name" value="HyI"/>
    <property type="match status" value="1"/>
</dbReference>
<comment type="similarity">
    <text evidence="2">Belongs to the hyi family.</text>
</comment>
<dbReference type="InterPro" id="IPR013022">
    <property type="entry name" value="Xyl_isomerase-like_TIM-brl"/>
</dbReference>
<dbReference type="PANTHER" id="PTHR43489:SF13">
    <property type="entry name" value="HYDROXYPYRUVATE ISOMERASE"/>
    <property type="match status" value="1"/>
</dbReference>
<dbReference type="NCBIfam" id="TIGR03234">
    <property type="entry name" value="OH-pyruv-isom"/>
    <property type="match status" value="1"/>
</dbReference>
<dbReference type="EC" id="5.3.1.22" evidence="4"/>
<dbReference type="InterPro" id="IPR017643">
    <property type="entry name" value="Hydroxypyruvate_isomerase"/>
</dbReference>
<dbReference type="EMBL" id="JANUHA010000018">
    <property type="protein sequence ID" value="MCS0598734.1"/>
    <property type="molecule type" value="Genomic_DNA"/>
</dbReference>
<dbReference type="PANTHER" id="PTHR43489">
    <property type="entry name" value="ISOMERASE"/>
    <property type="match status" value="1"/>
</dbReference>
<protein>
    <submittedName>
        <fullName evidence="4">Hydroxypyruvate isomerase</fullName>
        <ecNumber evidence="4">5.3.1.22</ecNumber>
    </submittedName>
</protein>
<dbReference type="GO" id="GO:0008903">
    <property type="term" value="F:hydroxypyruvate isomerase activity"/>
    <property type="evidence" value="ECO:0007669"/>
    <property type="project" value="UniProtKB-EC"/>
</dbReference>
<dbReference type="RefSeq" id="WP_258829741.1">
    <property type="nucleotide sequence ID" value="NZ_JANUHA010000018.1"/>
</dbReference>
<comment type="caution">
    <text evidence="4">The sequence shown here is derived from an EMBL/GenBank/DDBJ whole genome shotgun (WGS) entry which is preliminary data.</text>
</comment>
<reference evidence="4 5" key="1">
    <citation type="submission" date="2022-08" db="EMBL/GenBank/DDBJ databases">
        <title>Reclassification of Massilia species as members of the genera Telluria, Duganella, Pseudoduganella, Mokoshia gen. nov. and Zemynaea gen. nov. using orthogonal and non-orthogonal genome-based approaches.</title>
        <authorList>
            <person name="Bowman J.P."/>
        </authorList>
    </citation>
    <scope>NUCLEOTIDE SEQUENCE [LARGE SCALE GENOMIC DNA]</scope>
    <source>
        <strain evidence="4 5">JCM 31661</strain>
    </source>
</reference>
<accession>A0ABT2AR58</accession>
<evidence type="ECO:0000313" key="5">
    <source>
        <dbReference type="Proteomes" id="UP001206572"/>
    </source>
</evidence>
<dbReference type="InterPro" id="IPR050417">
    <property type="entry name" value="Sugar_Epim/Isomerase"/>
</dbReference>
<evidence type="ECO:0000256" key="2">
    <source>
        <dbReference type="PIRNR" id="PIRNR006241"/>
    </source>
</evidence>
<dbReference type="SUPFAM" id="SSF51658">
    <property type="entry name" value="Xylose isomerase-like"/>
    <property type="match status" value="1"/>
</dbReference>
<name>A0ABT2AR58_9BURK</name>
<feature type="domain" description="Xylose isomerase-like TIM barrel" evidence="3">
    <location>
        <begin position="22"/>
        <end position="256"/>
    </location>
</feature>
<dbReference type="Pfam" id="PF01261">
    <property type="entry name" value="AP_endonuc_2"/>
    <property type="match status" value="1"/>
</dbReference>